<dbReference type="InterPro" id="IPR050194">
    <property type="entry name" value="Glycosyltransferase_grp1"/>
</dbReference>
<dbReference type="PANTHER" id="PTHR45947:SF3">
    <property type="entry name" value="SULFOQUINOVOSYL TRANSFERASE SQD2"/>
    <property type="match status" value="1"/>
</dbReference>
<dbReference type="AlphaFoldDB" id="A0A3B0WMJ9"/>
<evidence type="ECO:0000313" key="2">
    <source>
        <dbReference type="EMBL" id="VAW53760.1"/>
    </source>
</evidence>
<reference evidence="2" key="1">
    <citation type="submission" date="2018-06" db="EMBL/GenBank/DDBJ databases">
        <authorList>
            <person name="Zhirakovskaya E."/>
        </authorList>
    </citation>
    <scope>NUCLEOTIDE SEQUENCE</scope>
</reference>
<dbReference type="InterPro" id="IPR001296">
    <property type="entry name" value="Glyco_trans_1"/>
</dbReference>
<gene>
    <name evidence="2" type="ORF">MNBD_GAMMA05-1255</name>
</gene>
<accession>A0A3B0WMJ9</accession>
<dbReference type="Pfam" id="PF00534">
    <property type="entry name" value="Glycos_transf_1"/>
    <property type="match status" value="1"/>
</dbReference>
<dbReference type="PANTHER" id="PTHR45947">
    <property type="entry name" value="SULFOQUINOVOSYL TRANSFERASE SQD2"/>
    <property type="match status" value="1"/>
</dbReference>
<evidence type="ECO:0000259" key="1">
    <source>
        <dbReference type="Pfam" id="PF00534"/>
    </source>
</evidence>
<name>A0A3B0WMJ9_9ZZZZ</name>
<feature type="domain" description="Glycosyl transferase family 1" evidence="1">
    <location>
        <begin position="198"/>
        <end position="353"/>
    </location>
</feature>
<protein>
    <recommendedName>
        <fullName evidence="1">Glycosyl transferase family 1 domain-containing protein</fullName>
    </recommendedName>
</protein>
<proteinExistence type="predicted"/>
<dbReference type="GO" id="GO:0016757">
    <property type="term" value="F:glycosyltransferase activity"/>
    <property type="evidence" value="ECO:0007669"/>
    <property type="project" value="InterPro"/>
</dbReference>
<dbReference type="SUPFAM" id="SSF53756">
    <property type="entry name" value="UDP-Glycosyltransferase/glycogen phosphorylase"/>
    <property type="match status" value="1"/>
</dbReference>
<sequence length="377" mass="43263">MQKQKEKSKLFLLSPGPNFNLEFSLRNRCENLSKNSCGLVLTSGPKYQKVKYGNFTVICIKDPLEKSLISSLGFLVVGFYQLLQAKLTGDKFNLFVTYDPLKTGLIGVLLTSLTGTKMLVEINGDYTQDVIYSEIKNVRKRKIKKWLMITIERFVLNHVDAIKLLHDKQIDFFKPLKRDVKIGRFPDFVNTHSFRNLGETKEVLFVGFPFMVKGVDILIEAFKKVSDNHEGWKLKILGWYPDMTLLDRYIDNHPNIYHHPPVDRSEVAEHMGKCGIFVLPSRTEAMGRVLIEAMASEKPRIGANVGGIPTVIDKDVDGLLFESENINELASLLDSLMADKNRRQELGKKARERYEVTFTPEKYFEQLNNFYKEILAE</sequence>
<dbReference type="CDD" id="cd03801">
    <property type="entry name" value="GT4_PimA-like"/>
    <property type="match status" value="1"/>
</dbReference>
<dbReference type="EMBL" id="UOFE01000035">
    <property type="protein sequence ID" value="VAW53760.1"/>
    <property type="molecule type" value="Genomic_DNA"/>
</dbReference>
<organism evidence="2">
    <name type="scientific">hydrothermal vent metagenome</name>
    <dbReference type="NCBI Taxonomy" id="652676"/>
    <lineage>
        <taxon>unclassified sequences</taxon>
        <taxon>metagenomes</taxon>
        <taxon>ecological metagenomes</taxon>
    </lineage>
</organism>
<dbReference type="Gene3D" id="3.40.50.2000">
    <property type="entry name" value="Glycogen Phosphorylase B"/>
    <property type="match status" value="2"/>
</dbReference>